<dbReference type="Proteomes" id="UP001474181">
    <property type="component" value="Unassembled WGS sequence"/>
</dbReference>
<keyword evidence="2" id="KW-1185">Reference proteome</keyword>
<accession>A0ABV1XBR4</accession>
<organism evidence="1 2">
    <name type="scientific">Streptomyces hyaluromycini</name>
    <dbReference type="NCBI Taxonomy" id="1377993"/>
    <lineage>
        <taxon>Bacteria</taxon>
        <taxon>Bacillati</taxon>
        <taxon>Actinomycetota</taxon>
        <taxon>Actinomycetes</taxon>
        <taxon>Kitasatosporales</taxon>
        <taxon>Streptomycetaceae</taxon>
        <taxon>Streptomyces</taxon>
    </lineage>
</organism>
<sequence length="144" mass="15545">MPGQPEPGSNVVFVIDATGIRVTDNDGIPSQLVLDTDKQIRMNLVFEIDGLVIPLLDGQKYKVTYAFAPLSNTPAFTTAREGSLKTSLPSPTKVYKDADTEVKIPAGTIKPGLYQLSAFVQFPKNPGIAAFTTLPVIEVIKEQP</sequence>
<protein>
    <submittedName>
        <fullName evidence="1">Uncharacterized protein</fullName>
    </submittedName>
</protein>
<comment type="caution">
    <text evidence="1">The sequence shown here is derived from an EMBL/GenBank/DDBJ whole genome shotgun (WGS) entry which is preliminary data.</text>
</comment>
<gene>
    <name evidence="1" type="ORF">ABT404_44620</name>
</gene>
<evidence type="ECO:0000313" key="1">
    <source>
        <dbReference type="EMBL" id="MER7186471.1"/>
    </source>
</evidence>
<reference evidence="1 2" key="1">
    <citation type="submission" date="2024-06" db="EMBL/GenBank/DDBJ databases">
        <title>The Natural Products Discovery Center: Release of the First 8490 Sequenced Strains for Exploring Actinobacteria Biosynthetic Diversity.</title>
        <authorList>
            <person name="Kalkreuter E."/>
            <person name="Kautsar S.A."/>
            <person name="Yang D."/>
            <person name="Bader C.D."/>
            <person name="Teijaro C.N."/>
            <person name="Fluegel L."/>
            <person name="Davis C.M."/>
            <person name="Simpson J.R."/>
            <person name="Lauterbach L."/>
            <person name="Steele A.D."/>
            <person name="Gui C."/>
            <person name="Meng S."/>
            <person name="Li G."/>
            <person name="Viehrig K."/>
            <person name="Ye F."/>
            <person name="Su P."/>
            <person name="Kiefer A.F."/>
            <person name="Nichols A."/>
            <person name="Cepeda A.J."/>
            <person name="Yan W."/>
            <person name="Fan B."/>
            <person name="Jiang Y."/>
            <person name="Adhikari A."/>
            <person name="Zheng C.-J."/>
            <person name="Schuster L."/>
            <person name="Cowan T.M."/>
            <person name="Smanski M.J."/>
            <person name="Chevrette M.G."/>
            <person name="De Carvalho L.P.S."/>
            <person name="Shen B."/>
        </authorList>
    </citation>
    <scope>NUCLEOTIDE SEQUENCE [LARGE SCALE GENOMIC DNA]</scope>
    <source>
        <strain evidence="1 2">NPDC000234</strain>
    </source>
</reference>
<dbReference type="RefSeq" id="WP_350790172.1">
    <property type="nucleotide sequence ID" value="NZ_JBEPEK010000598.1"/>
</dbReference>
<name>A0ABV1XBR4_9ACTN</name>
<proteinExistence type="predicted"/>
<evidence type="ECO:0000313" key="2">
    <source>
        <dbReference type="Proteomes" id="UP001474181"/>
    </source>
</evidence>
<dbReference type="EMBL" id="JBEPEK010000598">
    <property type="protein sequence ID" value="MER7186471.1"/>
    <property type="molecule type" value="Genomic_DNA"/>
</dbReference>